<name>A0A2T4ZC25_9BACL</name>
<gene>
    <name evidence="1" type="ORF">C8J48_2049</name>
</gene>
<evidence type="ECO:0008006" key="3">
    <source>
        <dbReference type="Google" id="ProtNLM"/>
    </source>
</evidence>
<dbReference type="RefSeq" id="WP_107726415.1">
    <property type="nucleotide sequence ID" value="NZ_PZZP01000001.1"/>
</dbReference>
<accession>A0A2T4ZC25</accession>
<evidence type="ECO:0000313" key="1">
    <source>
        <dbReference type="EMBL" id="PTM59428.1"/>
    </source>
</evidence>
<organism evidence="1 2">
    <name type="scientific">Desmospora activa DSM 45169</name>
    <dbReference type="NCBI Taxonomy" id="1121389"/>
    <lineage>
        <taxon>Bacteria</taxon>
        <taxon>Bacillati</taxon>
        <taxon>Bacillota</taxon>
        <taxon>Bacilli</taxon>
        <taxon>Bacillales</taxon>
        <taxon>Thermoactinomycetaceae</taxon>
        <taxon>Desmospora</taxon>
    </lineage>
</organism>
<dbReference type="EMBL" id="PZZP01000001">
    <property type="protein sequence ID" value="PTM59428.1"/>
    <property type="molecule type" value="Genomic_DNA"/>
</dbReference>
<keyword evidence="2" id="KW-1185">Reference proteome</keyword>
<proteinExistence type="predicted"/>
<dbReference type="OrthoDB" id="2989972at2"/>
<dbReference type="AlphaFoldDB" id="A0A2T4ZC25"/>
<dbReference type="Proteomes" id="UP000241639">
    <property type="component" value="Unassembled WGS sequence"/>
</dbReference>
<reference evidence="1 2" key="1">
    <citation type="submission" date="2018-04" db="EMBL/GenBank/DDBJ databases">
        <title>Genomic Encyclopedia of Archaeal and Bacterial Type Strains, Phase II (KMG-II): from individual species to whole genera.</title>
        <authorList>
            <person name="Goeker M."/>
        </authorList>
    </citation>
    <scope>NUCLEOTIDE SEQUENCE [LARGE SCALE GENOMIC DNA]</scope>
    <source>
        <strain evidence="1 2">DSM 45169</strain>
    </source>
</reference>
<evidence type="ECO:0000313" key="2">
    <source>
        <dbReference type="Proteomes" id="UP000241639"/>
    </source>
</evidence>
<comment type="caution">
    <text evidence="1">The sequence shown here is derived from an EMBL/GenBank/DDBJ whole genome shotgun (WGS) entry which is preliminary data.</text>
</comment>
<sequence>MSGWGRMISGVTVTKDQSKEPDLKTRYYKGSLREVLERIRKLPAEETIFRLVHVDEERGEVMLEYRGTLGITHDVVITPVAMTPIRIAVDVHVAIRGQIWDVGGWNRNLVGKIYKYLDRHLTPISGAKT</sequence>
<protein>
    <recommendedName>
        <fullName evidence="3">DUF1499 domain-containing protein</fullName>
    </recommendedName>
</protein>